<accession>A0ABU6GDG6</accession>
<proteinExistence type="predicted"/>
<comment type="caution">
    <text evidence="1">The sequence shown here is derived from an EMBL/GenBank/DDBJ whole genome shotgun (WGS) entry which is preliminary data.</text>
</comment>
<name>A0ABU6GDG6_9BACL</name>
<dbReference type="RefSeq" id="WP_326075257.1">
    <property type="nucleotide sequence ID" value="NZ_JARLKY010000090.1"/>
</dbReference>
<organism evidence="1 2">
    <name type="scientific">Paenibacillus alba</name>
    <dbReference type="NCBI Taxonomy" id="1197127"/>
    <lineage>
        <taxon>Bacteria</taxon>
        <taxon>Bacillati</taxon>
        <taxon>Bacillota</taxon>
        <taxon>Bacilli</taxon>
        <taxon>Bacillales</taxon>
        <taxon>Paenibacillaceae</taxon>
        <taxon>Paenibacillus</taxon>
    </lineage>
</organism>
<dbReference type="EMBL" id="JARLKY010000090">
    <property type="protein sequence ID" value="MEC0231282.1"/>
    <property type="molecule type" value="Genomic_DNA"/>
</dbReference>
<dbReference type="Proteomes" id="UP001338137">
    <property type="component" value="Unassembled WGS sequence"/>
</dbReference>
<evidence type="ECO:0000313" key="2">
    <source>
        <dbReference type="Proteomes" id="UP001338137"/>
    </source>
</evidence>
<protein>
    <submittedName>
        <fullName evidence="1">Uncharacterized protein</fullName>
    </submittedName>
</protein>
<sequence length="50" mass="5452">MAVVFVPLAKYETGYIESTVLLNNDMIGKEAIVVFINGDRNQTVIVGVLP</sequence>
<reference evidence="1 2" key="1">
    <citation type="submission" date="2023-03" db="EMBL/GenBank/DDBJ databases">
        <title>Bacillus Genome Sequencing.</title>
        <authorList>
            <person name="Dunlap C."/>
        </authorList>
    </citation>
    <scope>NUCLEOTIDE SEQUENCE [LARGE SCALE GENOMIC DNA]</scope>
    <source>
        <strain evidence="1 2">BD-533</strain>
    </source>
</reference>
<keyword evidence="2" id="KW-1185">Reference proteome</keyword>
<evidence type="ECO:0000313" key="1">
    <source>
        <dbReference type="EMBL" id="MEC0231282.1"/>
    </source>
</evidence>
<gene>
    <name evidence="1" type="ORF">P4I72_29710</name>
</gene>